<reference evidence="1 2" key="1">
    <citation type="submission" date="2015-01" db="EMBL/GenBank/DDBJ databases">
        <title>Evolution of Trichinella species and genotypes.</title>
        <authorList>
            <person name="Korhonen P.K."/>
            <person name="Edoardo P."/>
            <person name="Giuseppe L.R."/>
            <person name="Gasser R.B."/>
        </authorList>
    </citation>
    <scope>NUCLEOTIDE SEQUENCE [LARGE SCALE GENOMIC DNA]</scope>
    <source>
        <strain evidence="1">ISS120</strain>
    </source>
</reference>
<proteinExistence type="predicted"/>
<name>A0A0V1D5S7_TRIBR</name>
<evidence type="ECO:0000313" key="1">
    <source>
        <dbReference type="EMBL" id="KRY56811.1"/>
    </source>
</evidence>
<keyword evidence="2" id="KW-1185">Reference proteome</keyword>
<dbReference type="EMBL" id="JYDI01000039">
    <property type="protein sequence ID" value="KRY56811.1"/>
    <property type="molecule type" value="Genomic_DNA"/>
</dbReference>
<organism evidence="1 2">
    <name type="scientific">Trichinella britovi</name>
    <name type="common">Parasitic roundworm</name>
    <dbReference type="NCBI Taxonomy" id="45882"/>
    <lineage>
        <taxon>Eukaryota</taxon>
        <taxon>Metazoa</taxon>
        <taxon>Ecdysozoa</taxon>
        <taxon>Nematoda</taxon>
        <taxon>Enoplea</taxon>
        <taxon>Dorylaimia</taxon>
        <taxon>Trichinellida</taxon>
        <taxon>Trichinellidae</taxon>
        <taxon>Trichinella</taxon>
    </lineage>
</organism>
<dbReference type="AlphaFoldDB" id="A0A0V1D5S7"/>
<dbReference type="Proteomes" id="UP000054653">
    <property type="component" value="Unassembled WGS sequence"/>
</dbReference>
<accession>A0A0V1D5S7</accession>
<comment type="caution">
    <text evidence="1">The sequence shown here is derived from an EMBL/GenBank/DDBJ whole genome shotgun (WGS) entry which is preliminary data.</text>
</comment>
<sequence>MDKIKLLKISTYCALLFNISTENDNFAETTYSVKFITADKTFTSNQPFHFFKSNIEQDLVVENVIKEIKLTLNEVVIGSVSHFTDEKRSCGHMFVGKYTDVGAAVGGFACPDICKVLIRLTIRCCRIDKFLSSVKRWPIIIKKY</sequence>
<evidence type="ECO:0000313" key="2">
    <source>
        <dbReference type="Proteomes" id="UP000054653"/>
    </source>
</evidence>
<protein>
    <submittedName>
        <fullName evidence="1">Uncharacterized protein</fullName>
    </submittedName>
</protein>
<gene>
    <name evidence="1" type="ORF">T03_8956</name>
</gene>